<evidence type="ECO:0000313" key="2">
    <source>
        <dbReference type="Proteomes" id="UP000334990"/>
    </source>
</evidence>
<evidence type="ECO:0000313" key="1">
    <source>
        <dbReference type="EMBL" id="GES01016.1"/>
    </source>
</evidence>
<gene>
    <name evidence="1" type="ORF">Acor_30800</name>
</gene>
<keyword evidence="2" id="KW-1185">Reference proteome</keyword>
<name>A0A5M3VWZ1_9ACTN</name>
<protein>
    <submittedName>
        <fullName evidence="1">Uncharacterized protein</fullName>
    </submittedName>
</protein>
<sequence>MLGNEIVTPGGIAMLKVVPPLAKVRDIRSALRRRPSSLTSVNHDTKIIHLSQYRPAKIIHFPKRTDPTTVA</sequence>
<reference evidence="1 2" key="1">
    <citation type="submission" date="2019-10" db="EMBL/GenBank/DDBJ databases">
        <title>Whole genome shotgun sequence of Acrocarpospora corrugata NBRC 13972.</title>
        <authorList>
            <person name="Ichikawa N."/>
            <person name="Kimura A."/>
            <person name="Kitahashi Y."/>
            <person name="Komaki H."/>
            <person name="Oguchi A."/>
        </authorList>
    </citation>
    <scope>NUCLEOTIDE SEQUENCE [LARGE SCALE GENOMIC DNA]</scope>
    <source>
        <strain evidence="1 2">NBRC 13972</strain>
    </source>
</reference>
<comment type="caution">
    <text evidence="1">The sequence shown here is derived from an EMBL/GenBank/DDBJ whole genome shotgun (WGS) entry which is preliminary data.</text>
</comment>
<dbReference type="AlphaFoldDB" id="A0A5M3VWZ1"/>
<dbReference type="Proteomes" id="UP000334990">
    <property type="component" value="Unassembled WGS sequence"/>
</dbReference>
<accession>A0A5M3VWZ1</accession>
<dbReference type="EMBL" id="BLAD01000048">
    <property type="protein sequence ID" value="GES01016.1"/>
    <property type="molecule type" value="Genomic_DNA"/>
</dbReference>
<proteinExistence type="predicted"/>
<organism evidence="1 2">
    <name type="scientific">Acrocarpospora corrugata</name>
    <dbReference type="NCBI Taxonomy" id="35763"/>
    <lineage>
        <taxon>Bacteria</taxon>
        <taxon>Bacillati</taxon>
        <taxon>Actinomycetota</taxon>
        <taxon>Actinomycetes</taxon>
        <taxon>Streptosporangiales</taxon>
        <taxon>Streptosporangiaceae</taxon>
        <taxon>Acrocarpospora</taxon>
    </lineage>
</organism>